<evidence type="ECO:0000256" key="14">
    <source>
        <dbReference type="ARBA" id="ARBA00022989"/>
    </source>
</evidence>
<dbReference type="InterPro" id="IPR003598">
    <property type="entry name" value="Ig_sub2"/>
</dbReference>
<evidence type="ECO:0000256" key="27">
    <source>
        <dbReference type="RuleBase" id="RU000311"/>
    </source>
</evidence>
<dbReference type="PROSITE" id="PS50835">
    <property type="entry name" value="IG_LIKE"/>
    <property type="match status" value="3"/>
</dbReference>
<feature type="binding site" evidence="24">
    <location>
        <position position="810"/>
    </location>
    <ligand>
        <name>Mg(2+)</name>
        <dbReference type="ChEBI" id="CHEBI:18420"/>
    </ligand>
</feature>
<dbReference type="GO" id="GO:0005886">
    <property type="term" value="C:plasma membrane"/>
    <property type="evidence" value="ECO:0007669"/>
    <property type="project" value="UniProtKB-SubCell"/>
</dbReference>
<evidence type="ECO:0000256" key="29">
    <source>
        <dbReference type="SAM" id="Phobius"/>
    </source>
</evidence>
<dbReference type="PROSITE" id="PS00107">
    <property type="entry name" value="PROTEIN_KINASE_ATP"/>
    <property type="match status" value="1"/>
</dbReference>
<comment type="subcellular location">
    <subcellularLocation>
        <location evidence="1">Cell membrane</location>
        <topology evidence="1">Single-pass type I membrane protein</topology>
    </subcellularLocation>
    <subcellularLocation>
        <location evidence="27">Membrane</location>
        <topology evidence="27">Single-pass type I membrane protein</topology>
    </subcellularLocation>
</comment>
<feature type="site" description="Important for interaction with phosphotyrosine-binding proteins" evidence="25">
    <location>
        <position position="949"/>
    </location>
</feature>
<dbReference type="GO" id="GO:0043235">
    <property type="term" value="C:receptor complex"/>
    <property type="evidence" value="ECO:0007669"/>
    <property type="project" value="TreeGrafter"/>
</dbReference>
<dbReference type="CDD" id="cd00096">
    <property type="entry name" value="Ig"/>
    <property type="match status" value="1"/>
</dbReference>
<dbReference type="Pfam" id="PF07714">
    <property type="entry name" value="PK_Tyr_Ser-Thr"/>
    <property type="match status" value="1"/>
</dbReference>
<keyword evidence="15 29" id="KW-0472">Membrane</keyword>
<dbReference type="InterPro" id="IPR013783">
    <property type="entry name" value="Ig-like_fold"/>
</dbReference>
<feature type="domain" description="Ig-like" evidence="32">
    <location>
        <begin position="198"/>
        <end position="294"/>
    </location>
</feature>
<dbReference type="GO" id="GO:0005524">
    <property type="term" value="F:ATP binding"/>
    <property type="evidence" value="ECO:0007669"/>
    <property type="project" value="UniProtKB-UniRule"/>
</dbReference>
<evidence type="ECO:0000259" key="32">
    <source>
        <dbReference type="PROSITE" id="PS50835"/>
    </source>
</evidence>
<dbReference type="SMART" id="SM00219">
    <property type="entry name" value="TyrKc"/>
    <property type="match status" value="1"/>
</dbReference>
<evidence type="ECO:0000256" key="25">
    <source>
        <dbReference type="PIRSR" id="PIRSR000615-4"/>
    </source>
</evidence>
<evidence type="ECO:0000256" key="4">
    <source>
        <dbReference type="ARBA" id="ARBA00022475"/>
    </source>
</evidence>
<comment type="similarity">
    <text evidence="27">Belongs to the protein kinase superfamily. Tyr protein kinase family. CSF-1/PDGF receptor subfamily.</text>
</comment>
<evidence type="ECO:0000259" key="31">
    <source>
        <dbReference type="PROSITE" id="PS50011"/>
    </source>
</evidence>
<evidence type="ECO:0000256" key="13">
    <source>
        <dbReference type="ARBA" id="ARBA00022843"/>
    </source>
</evidence>
<feature type="domain" description="Ig-like" evidence="32">
    <location>
        <begin position="10"/>
        <end position="106"/>
    </location>
</feature>
<evidence type="ECO:0000256" key="5">
    <source>
        <dbReference type="ARBA" id="ARBA00022500"/>
    </source>
</evidence>
<evidence type="ECO:0000256" key="11">
    <source>
        <dbReference type="ARBA" id="ARBA00022777"/>
    </source>
</evidence>
<evidence type="ECO:0000256" key="19">
    <source>
        <dbReference type="ARBA" id="ARBA00023180"/>
    </source>
</evidence>
<feature type="binding site" evidence="23">
    <location>
        <begin position="588"/>
        <end position="595"/>
    </location>
    <ligand>
        <name>ATP</name>
        <dbReference type="ChEBI" id="CHEBI:30616"/>
    </ligand>
</feature>
<evidence type="ECO:0000256" key="20">
    <source>
        <dbReference type="ARBA" id="ARBA00023319"/>
    </source>
</evidence>
<sequence length="1094" mass="122036">MELGLAKALPSVAIFAVLLQFCPEGFSLELSPSEKEVILSTNSSFMVVCSGWSKVTWKSPHNPSLEGVAVEDRGSTSVLVLHNVTWRHSGNYVCEEPSTEETKDISVFVPDPEEWFVPLQPALVMKEREEGTIPCVVSDPSINVTLYERASKDPVEGTYDPSKGFTAILKDSSYICRGAMNGEEKASQVYYVYSIVVPKSMNAFMTLSKTVLKQGEALMVNCTVEDAEIVYFKWDFPRKEMIEPLTDFLTGNREFRIRSFLNISSATLEDSGQYICRVQDTVSGQSAMDNLTVTVLERGFVALEPSINHNVSALQFESIELTVQIEAYPKPQVLWTRDNTTLTGETVSMVTRQVHETSYLSTLTLVRVRMEQRGLYTVHVANEDEVKEITFDLQVKAPPKIIDLSDQHMDQGHGVLCVTEGVPTPTIHWYSCESIGKCSNKTTAWKPLSADPENVSIQMNVSYIEASGVNHVRSLLTFQTMGSITSVRCEARNEKGRRAWDIKLVSNSLFSQVAVLAAVLTLVVIAVIFLIILIALWRKKPRYEIRWKVIESVSSDGHAYTYMDPMDLPYDCAWEVPRDNLVLGHTLGSGAFGRVVEATTYGLGHSQSTTKVAVKMLKSTARTSETRALISELKIMSHLGPHLNIVNLLGACTKRGPIYLITEYCRYGDLVDYLHRNKHTFLQYYADRNRRDADMCRNSTESAVQIQGKSESDGGYMDMTKEDSLNYVPMQELSDNIKYADIEPSVYETPYHQDNNYQRQGQERADVALSISDSPILSYTDLVGFSYQVAKGMDFLASKNCVHRDLAARNVLICEGKLVKICDFGLARDVMNDSNYIAKGNTFLPLKWMAPESIFQNLYTTLSDVWSFGILLSEIFTLGGTPYPDIPMNEQFYTALKRGYRMPKPTHATDEIYDVMCKCWDEKFEKRPPFSSLVHLMGNLLTDVYKKKYTQVNESFLKSDRSKPTPVGNPAVSPDVQSSGDRAGQETEETEETGEIGETGKEAGPSQTDYIIAIPDIHVVEEAEASGEVLDTATQSTSSPPSTTDQTDTDTASLNGPEASLEEPVPTEEEVPAPTQEDKLPQSPCTPEVEESFL</sequence>
<evidence type="ECO:0000256" key="30">
    <source>
        <dbReference type="SAM" id="SignalP"/>
    </source>
</evidence>
<evidence type="ECO:0000256" key="28">
    <source>
        <dbReference type="SAM" id="MobiDB-lite"/>
    </source>
</evidence>
<feature type="domain" description="Ig-like" evidence="32">
    <location>
        <begin position="305"/>
        <end position="390"/>
    </location>
</feature>
<dbReference type="InterPro" id="IPR003599">
    <property type="entry name" value="Ig_sub"/>
</dbReference>
<dbReference type="Pfam" id="PF25305">
    <property type="entry name" value="Ig_PDGFR_d4"/>
    <property type="match status" value="1"/>
</dbReference>
<keyword evidence="14 29" id="KW-1133">Transmembrane helix</keyword>
<dbReference type="EMBL" id="JAGTTL010000010">
    <property type="protein sequence ID" value="KAK6316674.1"/>
    <property type="molecule type" value="Genomic_DNA"/>
</dbReference>
<feature type="chain" id="PRO_5042881973" description="receptor protein-tyrosine kinase" evidence="30">
    <location>
        <begin position="28"/>
        <end position="1094"/>
    </location>
</feature>
<feature type="binding site" evidence="24">
    <location>
        <position position="560"/>
    </location>
    <ligand>
        <name>Mg(2+)</name>
        <dbReference type="ChEBI" id="CHEBI:18420"/>
    </ligand>
</feature>
<dbReference type="InterPro" id="IPR036179">
    <property type="entry name" value="Ig-like_dom_sf"/>
</dbReference>
<dbReference type="PROSITE" id="PS50011">
    <property type="entry name" value="PROTEIN_KINASE_DOM"/>
    <property type="match status" value="1"/>
</dbReference>
<proteinExistence type="inferred from homology"/>
<feature type="signal peptide" evidence="30">
    <location>
        <begin position="1"/>
        <end position="27"/>
    </location>
</feature>
<protein>
    <recommendedName>
        <fullName evidence="2">receptor protein-tyrosine kinase</fullName>
        <ecNumber evidence="2">2.7.10.1</ecNumber>
    </recommendedName>
</protein>
<dbReference type="GO" id="GO:0060326">
    <property type="term" value="P:cell chemotaxis"/>
    <property type="evidence" value="ECO:0007669"/>
    <property type="project" value="TreeGrafter"/>
</dbReference>
<dbReference type="FunFam" id="1.10.510.10:FF:000140">
    <property type="entry name" value="Platelet-derived growth factor receptor beta"/>
    <property type="match status" value="1"/>
</dbReference>
<keyword evidence="3" id="KW-0217">Developmental protein</keyword>
<dbReference type="InterPro" id="IPR013098">
    <property type="entry name" value="Ig_I-set"/>
</dbReference>
<keyword evidence="16" id="KW-0829">Tyrosine-protein kinase</keyword>
<dbReference type="InterPro" id="IPR007110">
    <property type="entry name" value="Ig-like_dom"/>
</dbReference>
<dbReference type="FunFam" id="2.60.40.10:FF:000223">
    <property type="entry name" value="Platelet-derived growth factor receptor beta"/>
    <property type="match status" value="1"/>
</dbReference>
<dbReference type="PROSITE" id="PS00109">
    <property type="entry name" value="PROTEIN_KINASE_TYR"/>
    <property type="match status" value="1"/>
</dbReference>
<dbReference type="SUPFAM" id="SSF48726">
    <property type="entry name" value="Immunoglobulin"/>
    <property type="match status" value="3"/>
</dbReference>
<dbReference type="GO" id="GO:0001667">
    <property type="term" value="P:ameboidal-type cell migration"/>
    <property type="evidence" value="ECO:0007669"/>
    <property type="project" value="UniProtKB-ARBA"/>
</dbReference>
<feature type="binding site" evidence="24">
    <location>
        <position position="823"/>
    </location>
    <ligand>
        <name>Mg(2+)</name>
        <dbReference type="ChEBI" id="CHEBI:18420"/>
    </ligand>
</feature>
<dbReference type="InterPro" id="IPR000719">
    <property type="entry name" value="Prot_kinase_dom"/>
</dbReference>
<keyword evidence="13" id="KW-0832">Ubl conjugation</keyword>
<keyword evidence="18 27" id="KW-0675">Receptor</keyword>
<dbReference type="PRINTS" id="PR01832">
    <property type="entry name" value="VEGFRECEPTOR"/>
</dbReference>
<keyword evidence="8 27" id="KW-0812">Transmembrane</keyword>
<dbReference type="SMART" id="SM00409">
    <property type="entry name" value="IG"/>
    <property type="match status" value="3"/>
</dbReference>
<evidence type="ECO:0000256" key="16">
    <source>
        <dbReference type="ARBA" id="ARBA00023137"/>
    </source>
</evidence>
<dbReference type="Gene3D" id="1.10.510.10">
    <property type="entry name" value="Transferase(Phosphotransferase) domain 1"/>
    <property type="match status" value="1"/>
</dbReference>
<organism evidence="33 34">
    <name type="scientific">Coregonus suidteri</name>
    <dbReference type="NCBI Taxonomy" id="861788"/>
    <lineage>
        <taxon>Eukaryota</taxon>
        <taxon>Metazoa</taxon>
        <taxon>Chordata</taxon>
        <taxon>Craniata</taxon>
        <taxon>Vertebrata</taxon>
        <taxon>Euteleostomi</taxon>
        <taxon>Actinopterygii</taxon>
        <taxon>Neopterygii</taxon>
        <taxon>Teleostei</taxon>
        <taxon>Protacanthopterygii</taxon>
        <taxon>Salmoniformes</taxon>
        <taxon>Salmonidae</taxon>
        <taxon>Coregoninae</taxon>
        <taxon>Coregonus</taxon>
    </lineage>
</organism>
<evidence type="ECO:0000256" key="23">
    <source>
        <dbReference type="PIRSR" id="PIRSR000615-2"/>
    </source>
</evidence>
<dbReference type="AlphaFoldDB" id="A0AAN8LVU3"/>
<dbReference type="GO" id="GO:0046872">
    <property type="term" value="F:metal ion binding"/>
    <property type="evidence" value="ECO:0007669"/>
    <property type="project" value="UniProtKB-KW"/>
</dbReference>
<evidence type="ECO:0000256" key="8">
    <source>
        <dbReference type="ARBA" id="ARBA00022692"/>
    </source>
</evidence>
<dbReference type="PIRSF" id="PIRSF000615">
    <property type="entry name" value="TyrPK_CSF1-R"/>
    <property type="match status" value="1"/>
</dbReference>
<dbReference type="GO" id="GO:0048407">
    <property type="term" value="F:platelet-derived growth factor binding"/>
    <property type="evidence" value="ECO:0007669"/>
    <property type="project" value="TreeGrafter"/>
</dbReference>
<keyword evidence="6" id="KW-0597">Phosphoprotein</keyword>
<dbReference type="InterPro" id="IPR001824">
    <property type="entry name" value="Tyr_kinase_rcpt_3_CS"/>
</dbReference>
<evidence type="ECO:0000256" key="12">
    <source>
        <dbReference type="ARBA" id="ARBA00022840"/>
    </source>
</evidence>
<dbReference type="EC" id="2.7.10.1" evidence="2"/>
<feature type="compositionally biased region" description="Acidic residues" evidence="28">
    <location>
        <begin position="986"/>
        <end position="995"/>
    </location>
</feature>
<dbReference type="InterPro" id="IPR017441">
    <property type="entry name" value="Protein_kinase_ATP_BS"/>
</dbReference>
<feature type="region of interest" description="Disordered" evidence="28">
    <location>
        <begin position="1025"/>
        <end position="1094"/>
    </location>
</feature>
<keyword evidence="9" id="KW-0677">Repeat</keyword>
<dbReference type="SMART" id="SM00408">
    <property type="entry name" value="IGc2"/>
    <property type="match status" value="3"/>
</dbReference>
<dbReference type="Pfam" id="PF07679">
    <property type="entry name" value="I-set"/>
    <property type="match status" value="1"/>
</dbReference>
<dbReference type="InterPro" id="IPR050122">
    <property type="entry name" value="RTK"/>
</dbReference>
<dbReference type="InterPro" id="IPR001245">
    <property type="entry name" value="Ser-Thr/Tyr_kinase_cat_dom"/>
</dbReference>
<evidence type="ECO:0000256" key="2">
    <source>
        <dbReference type="ARBA" id="ARBA00011902"/>
    </source>
</evidence>
<evidence type="ECO:0000256" key="15">
    <source>
        <dbReference type="ARBA" id="ARBA00023136"/>
    </source>
</evidence>
<dbReference type="Gene3D" id="2.60.40.10">
    <property type="entry name" value="Immunoglobulins"/>
    <property type="match status" value="5"/>
</dbReference>
<evidence type="ECO:0000256" key="9">
    <source>
        <dbReference type="ARBA" id="ARBA00022737"/>
    </source>
</evidence>
<feature type="compositionally biased region" description="Low complexity" evidence="28">
    <location>
        <begin position="1031"/>
        <end position="1053"/>
    </location>
</feature>
<gene>
    <name evidence="33" type="ORF">J4Q44_G00120740</name>
</gene>
<keyword evidence="7" id="KW-0808">Transferase</keyword>
<keyword evidence="30" id="KW-0732">Signal</keyword>
<keyword evidence="11" id="KW-0418">Kinase</keyword>
<keyword evidence="10 23" id="KW-0547">Nucleotide-binding</keyword>
<feature type="binding site" evidence="23">
    <location>
        <position position="809"/>
    </location>
    <ligand>
        <name>ATP</name>
        <dbReference type="ChEBI" id="CHEBI:30616"/>
    </ligand>
</feature>
<reference evidence="33 34" key="1">
    <citation type="submission" date="2021-04" db="EMBL/GenBank/DDBJ databases">
        <authorList>
            <person name="De Guttry C."/>
            <person name="Zahm M."/>
            <person name="Klopp C."/>
            <person name="Cabau C."/>
            <person name="Louis A."/>
            <person name="Berthelot C."/>
            <person name="Parey E."/>
            <person name="Roest Crollius H."/>
            <person name="Montfort J."/>
            <person name="Robinson-Rechavi M."/>
            <person name="Bucao C."/>
            <person name="Bouchez O."/>
            <person name="Gislard M."/>
            <person name="Lluch J."/>
            <person name="Milhes M."/>
            <person name="Lampietro C."/>
            <person name="Lopez Roques C."/>
            <person name="Donnadieu C."/>
            <person name="Braasch I."/>
            <person name="Desvignes T."/>
            <person name="Postlethwait J."/>
            <person name="Bobe J."/>
            <person name="Wedekind C."/>
            <person name="Guiguen Y."/>
        </authorList>
    </citation>
    <scope>NUCLEOTIDE SEQUENCE [LARGE SCALE GENOMIC DNA]</scope>
    <source>
        <strain evidence="33">Cs_M1</strain>
        <tissue evidence="33">Blood</tissue>
    </source>
</reference>
<dbReference type="GO" id="GO:0001525">
    <property type="term" value="P:angiogenesis"/>
    <property type="evidence" value="ECO:0007669"/>
    <property type="project" value="TreeGrafter"/>
</dbReference>
<keyword evidence="24" id="KW-0479">Metal-binding</keyword>
<feature type="binding site" evidence="23">
    <location>
        <begin position="663"/>
        <end position="669"/>
    </location>
    <ligand>
        <name>ATP</name>
        <dbReference type="ChEBI" id="CHEBI:30616"/>
    </ligand>
</feature>
<dbReference type="InterPro" id="IPR013151">
    <property type="entry name" value="Immunoglobulin_dom"/>
</dbReference>
<keyword evidence="5" id="KW-0145">Chemotaxis</keyword>
<keyword evidence="24" id="KW-0460">Magnesium</keyword>
<keyword evidence="19" id="KW-0325">Glycoprotein</keyword>
<keyword evidence="34" id="KW-1185">Reference proteome</keyword>
<dbReference type="InterPro" id="IPR011009">
    <property type="entry name" value="Kinase-like_dom_sf"/>
</dbReference>
<evidence type="ECO:0000313" key="34">
    <source>
        <dbReference type="Proteomes" id="UP001356427"/>
    </source>
</evidence>
<evidence type="ECO:0000256" key="21">
    <source>
        <dbReference type="ARBA" id="ARBA00051243"/>
    </source>
</evidence>
<dbReference type="InterPro" id="IPR020635">
    <property type="entry name" value="Tyr_kinase_cat_dom"/>
</dbReference>
<dbReference type="SUPFAM" id="SSF56112">
    <property type="entry name" value="Protein kinase-like (PK-like)"/>
    <property type="match status" value="1"/>
</dbReference>
<keyword evidence="20 27" id="KW-0393">Immunoglobulin domain</keyword>
<dbReference type="Pfam" id="PF00047">
    <property type="entry name" value="ig"/>
    <property type="match status" value="1"/>
</dbReference>
<dbReference type="Gene3D" id="3.30.200.20">
    <property type="entry name" value="Phosphorylase Kinase, domain 1"/>
    <property type="match status" value="1"/>
</dbReference>
<dbReference type="PROSITE" id="PS00240">
    <property type="entry name" value="RECEPTOR_TYR_KIN_III"/>
    <property type="match status" value="1"/>
</dbReference>
<feature type="binding site" evidence="23 26">
    <location>
        <position position="615"/>
    </location>
    <ligand>
        <name>ATP</name>
        <dbReference type="ChEBI" id="CHEBI:30616"/>
    </ligand>
</feature>
<feature type="region of interest" description="Disordered" evidence="28">
    <location>
        <begin position="956"/>
        <end position="1007"/>
    </location>
</feature>
<evidence type="ECO:0000256" key="17">
    <source>
        <dbReference type="ARBA" id="ARBA00023157"/>
    </source>
</evidence>
<keyword evidence="17" id="KW-1015">Disulfide bond</keyword>
<comment type="caution">
    <text evidence="33">The sequence shown here is derived from an EMBL/GenBank/DDBJ whole genome shotgun (WGS) entry which is preliminary data.</text>
</comment>
<dbReference type="InterPro" id="IPR008266">
    <property type="entry name" value="Tyr_kinase_AS"/>
</dbReference>
<evidence type="ECO:0000256" key="26">
    <source>
        <dbReference type="PROSITE-ProRule" id="PRU10141"/>
    </source>
</evidence>
<name>A0AAN8LVU3_9TELE</name>
<dbReference type="PANTHER" id="PTHR24416">
    <property type="entry name" value="TYROSINE-PROTEIN KINASE RECEPTOR"/>
    <property type="match status" value="1"/>
</dbReference>
<evidence type="ECO:0000256" key="24">
    <source>
        <dbReference type="PIRSR" id="PIRSR000615-3"/>
    </source>
</evidence>
<feature type="active site" description="Proton acceptor" evidence="22">
    <location>
        <position position="805"/>
    </location>
</feature>
<evidence type="ECO:0000256" key="7">
    <source>
        <dbReference type="ARBA" id="ARBA00022679"/>
    </source>
</evidence>
<evidence type="ECO:0000313" key="33">
    <source>
        <dbReference type="EMBL" id="KAK6316674.1"/>
    </source>
</evidence>
<evidence type="ECO:0000256" key="10">
    <source>
        <dbReference type="ARBA" id="ARBA00022741"/>
    </source>
</evidence>
<keyword evidence="4" id="KW-1003">Cell membrane</keyword>
<dbReference type="PANTHER" id="PTHR24416:SF53">
    <property type="entry name" value="PLATELET-DERIVED GROWTH FACTOR RECEPTOR BETA"/>
    <property type="match status" value="1"/>
</dbReference>
<evidence type="ECO:0000256" key="6">
    <source>
        <dbReference type="ARBA" id="ARBA00022553"/>
    </source>
</evidence>
<dbReference type="GO" id="GO:0014911">
    <property type="term" value="P:positive regulation of smooth muscle cell migration"/>
    <property type="evidence" value="ECO:0007669"/>
    <property type="project" value="TreeGrafter"/>
</dbReference>
<evidence type="ECO:0000256" key="18">
    <source>
        <dbReference type="ARBA" id="ARBA00023170"/>
    </source>
</evidence>
<feature type="domain" description="Protein kinase" evidence="31">
    <location>
        <begin position="581"/>
        <end position="941"/>
    </location>
</feature>
<dbReference type="GO" id="GO:0005019">
    <property type="term" value="F:platelet-derived growth factor beta-receptor activity"/>
    <property type="evidence" value="ECO:0007669"/>
    <property type="project" value="TreeGrafter"/>
</dbReference>
<feature type="transmembrane region" description="Helical" evidence="29">
    <location>
        <begin position="513"/>
        <end position="537"/>
    </location>
</feature>
<accession>A0AAN8LVU3</accession>
<evidence type="ECO:0000256" key="3">
    <source>
        <dbReference type="ARBA" id="ARBA00022473"/>
    </source>
</evidence>
<evidence type="ECO:0000256" key="1">
    <source>
        <dbReference type="ARBA" id="ARBA00004251"/>
    </source>
</evidence>
<dbReference type="FunFam" id="3.30.200.20:FF:000025">
    <property type="entry name" value="Platelet-derived growth factor receptor alpha"/>
    <property type="match status" value="1"/>
</dbReference>
<dbReference type="Proteomes" id="UP001356427">
    <property type="component" value="Unassembled WGS sequence"/>
</dbReference>
<keyword evidence="12 23" id="KW-0067">ATP-binding</keyword>
<comment type="catalytic activity">
    <reaction evidence="21">
        <text>L-tyrosyl-[protein] + ATP = O-phospho-L-tyrosyl-[protein] + ADP + H(+)</text>
        <dbReference type="Rhea" id="RHEA:10596"/>
        <dbReference type="Rhea" id="RHEA-COMP:10136"/>
        <dbReference type="Rhea" id="RHEA-COMP:20101"/>
        <dbReference type="ChEBI" id="CHEBI:15378"/>
        <dbReference type="ChEBI" id="CHEBI:30616"/>
        <dbReference type="ChEBI" id="CHEBI:46858"/>
        <dbReference type="ChEBI" id="CHEBI:61978"/>
        <dbReference type="ChEBI" id="CHEBI:456216"/>
        <dbReference type="EC" id="2.7.10.1"/>
    </reaction>
</comment>
<evidence type="ECO:0000256" key="22">
    <source>
        <dbReference type="PIRSR" id="PIRSR000615-1"/>
    </source>
</evidence>